<dbReference type="Pfam" id="PF01937">
    <property type="entry name" value="ARMT1-like_dom"/>
    <property type="match status" value="1"/>
</dbReference>
<dbReference type="SUPFAM" id="SSF111321">
    <property type="entry name" value="AF1104-like"/>
    <property type="match status" value="1"/>
</dbReference>
<dbReference type="Gene3D" id="1.10.285.20">
    <property type="entry name" value="Uncharacterised protein PF01937, DUF89, domain 2"/>
    <property type="match status" value="1"/>
</dbReference>
<protein>
    <recommendedName>
        <fullName evidence="1">Damage-control phosphatase ARMT1-like metal-binding domain-containing protein</fullName>
    </recommendedName>
</protein>
<dbReference type="InterPro" id="IPR036075">
    <property type="entry name" value="ARMT-1-like_metal-bd_sf"/>
</dbReference>
<name>A0A1W9RZW2_9BACT</name>
<comment type="caution">
    <text evidence="2">The sequence shown here is derived from an EMBL/GenBank/DDBJ whole genome shotgun (WGS) entry which is preliminary data.</text>
</comment>
<dbReference type="Gene3D" id="1.10.8.380">
    <property type="entry name" value="Uncharacterised protein PF01937, DUF89, domain 1"/>
    <property type="match status" value="1"/>
</dbReference>
<evidence type="ECO:0000313" key="2">
    <source>
        <dbReference type="EMBL" id="OQX90064.1"/>
    </source>
</evidence>
<dbReference type="InterPro" id="IPR014444">
    <property type="entry name" value="PH1575-like"/>
</dbReference>
<dbReference type="PIRSF" id="PIRSF006593">
    <property type="entry name" value="UCP006593"/>
    <property type="match status" value="1"/>
</dbReference>
<accession>A0A1W9RZW2</accession>
<gene>
    <name evidence="2" type="ORF">B6D57_05070</name>
</gene>
<sequence length="283" mass="31660">MKVYLDCIPCFIRQALQAVRFCTDNVDEQERILRKILEKVLSMSWDITPPEMAHIIHGTIRERFGEDPYKIVKKQSNDVALSLVDWMRDFIGENGLDGAVRLAIAGNIIDFAVVDEVIIGESVKKLVNIKPVVYEIESLESSLRDGGSILYFADNAGEVVFDKVFIEYVRLNYQVKKISFVVKGGPIINDATVQDVEYIGLNGLEDVEILEISNGDDGTGPDRNSDEVKKWIKSHDIVISKGQANYEGLNELSGIFFMLVVKCKLVADDVGTKVGDVVLYHSK</sequence>
<proteinExistence type="predicted"/>
<feature type="domain" description="Damage-control phosphatase ARMT1-like metal-binding" evidence="1">
    <location>
        <begin position="6"/>
        <end position="277"/>
    </location>
</feature>
<evidence type="ECO:0000313" key="3">
    <source>
        <dbReference type="Proteomes" id="UP000192611"/>
    </source>
</evidence>
<dbReference type="AlphaFoldDB" id="A0A1W9RZW2"/>
<dbReference type="InterPro" id="IPR002791">
    <property type="entry name" value="ARMT1-like_metal-bd"/>
</dbReference>
<dbReference type="Gene3D" id="3.40.50.10880">
    <property type="entry name" value="Uncharacterised protein PF01937, DUF89, domain 3"/>
    <property type="match status" value="1"/>
</dbReference>
<evidence type="ECO:0000259" key="1">
    <source>
        <dbReference type="Pfam" id="PF01937"/>
    </source>
</evidence>
<reference evidence="3" key="1">
    <citation type="submission" date="2017-03" db="EMBL/GenBank/DDBJ databases">
        <title>Novel pathways for hydrocarbon cycling and metabolic interdependencies in hydrothermal sediment communities.</title>
        <authorList>
            <person name="Dombrowski N."/>
            <person name="Seitz K."/>
            <person name="Teske A."/>
            <person name="Baker B."/>
        </authorList>
    </citation>
    <scope>NUCLEOTIDE SEQUENCE [LARGE SCALE GENOMIC DNA]</scope>
</reference>
<organism evidence="2 3">
    <name type="scientific">Candidatus Coatesbacteria bacterium 4484_99</name>
    <dbReference type="NCBI Taxonomy" id="1970774"/>
    <lineage>
        <taxon>Bacteria</taxon>
        <taxon>Candidatus Coatesiibacteriota</taxon>
    </lineage>
</organism>
<dbReference type="Proteomes" id="UP000192611">
    <property type="component" value="Unassembled WGS sequence"/>
</dbReference>
<dbReference type="EMBL" id="NATQ01000108">
    <property type="protein sequence ID" value="OQX90064.1"/>
    <property type="molecule type" value="Genomic_DNA"/>
</dbReference>